<gene>
    <name evidence="2" type="ORF">GTA08_BOTSDO05855</name>
</gene>
<dbReference type="Proteomes" id="UP000572817">
    <property type="component" value="Unassembled WGS sequence"/>
</dbReference>
<evidence type="ECO:0000313" key="3">
    <source>
        <dbReference type="Proteomes" id="UP000572817"/>
    </source>
</evidence>
<name>A0A8H4IT01_9PEZI</name>
<evidence type="ECO:0000313" key="2">
    <source>
        <dbReference type="EMBL" id="KAF4306539.1"/>
    </source>
</evidence>
<feature type="region of interest" description="Disordered" evidence="1">
    <location>
        <begin position="161"/>
        <end position="197"/>
    </location>
</feature>
<feature type="compositionally biased region" description="Basic and acidic residues" evidence="1">
    <location>
        <begin position="161"/>
        <end position="175"/>
    </location>
</feature>
<proteinExistence type="predicted"/>
<dbReference type="AlphaFoldDB" id="A0A8H4IT01"/>
<sequence>MDVLTGLIHRTQLRVAAVLSSASPPLDASRSARHGHMNASTCQSKPVPPLFGVILVQHSDHLSHSWKLNFAEPQQRKGGGCERIGQPRAALEKGTGISSAIAILIRFAASKTLATAQATSRGDANAEPGAGDSNLLAFQCPESPDTAQTCLRVRASLATDGRRYQASAERDDSRLTIHHPGHPPPGHTLAARPGKGP</sequence>
<protein>
    <submittedName>
        <fullName evidence="2">Uncharacterized protein</fullName>
    </submittedName>
</protein>
<keyword evidence="3" id="KW-1185">Reference proteome</keyword>
<reference evidence="2" key="1">
    <citation type="submission" date="2020-04" db="EMBL/GenBank/DDBJ databases">
        <title>Genome Assembly and Annotation of Botryosphaeria dothidea sdau 11-99, a Latent Pathogen of Apple Fruit Ring Rot in China.</title>
        <authorList>
            <person name="Yu C."/>
            <person name="Diao Y."/>
            <person name="Lu Q."/>
            <person name="Zhao J."/>
            <person name="Cui S."/>
            <person name="Peng C."/>
            <person name="He B."/>
            <person name="Liu H."/>
        </authorList>
    </citation>
    <scope>NUCLEOTIDE SEQUENCE [LARGE SCALE GENOMIC DNA]</scope>
    <source>
        <strain evidence="2">Sdau11-99</strain>
    </source>
</reference>
<dbReference type="EMBL" id="WWBZ02000033">
    <property type="protein sequence ID" value="KAF4306539.1"/>
    <property type="molecule type" value="Genomic_DNA"/>
</dbReference>
<evidence type="ECO:0000256" key="1">
    <source>
        <dbReference type="SAM" id="MobiDB-lite"/>
    </source>
</evidence>
<organism evidence="2 3">
    <name type="scientific">Botryosphaeria dothidea</name>
    <dbReference type="NCBI Taxonomy" id="55169"/>
    <lineage>
        <taxon>Eukaryota</taxon>
        <taxon>Fungi</taxon>
        <taxon>Dikarya</taxon>
        <taxon>Ascomycota</taxon>
        <taxon>Pezizomycotina</taxon>
        <taxon>Dothideomycetes</taxon>
        <taxon>Dothideomycetes incertae sedis</taxon>
        <taxon>Botryosphaeriales</taxon>
        <taxon>Botryosphaeriaceae</taxon>
        <taxon>Botryosphaeria</taxon>
    </lineage>
</organism>
<comment type="caution">
    <text evidence="2">The sequence shown here is derived from an EMBL/GenBank/DDBJ whole genome shotgun (WGS) entry which is preliminary data.</text>
</comment>
<accession>A0A8H4IT01</accession>